<gene>
    <name evidence="2" type="ORF">ACFQZQ_13125</name>
</gene>
<evidence type="ECO:0008006" key="4">
    <source>
        <dbReference type="Google" id="ProtNLM"/>
    </source>
</evidence>
<organism evidence="2 3">
    <name type="scientific">Lysobacter koreensis</name>
    <dbReference type="NCBI Taxonomy" id="266122"/>
    <lineage>
        <taxon>Bacteria</taxon>
        <taxon>Pseudomonadati</taxon>
        <taxon>Pseudomonadota</taxon>
        <taxon>Gammaproteobacteria</taxon>
        <taxon>Lysobacterales</taxon>
        <taxon>Lysobacteraceae</taxon>
        <taxon>Lysobacter</taxon>
    </lineage>
</organism>
<comment type="caution">
    <text evidence="2">The sequence shown here is derived from an EMBL/GenBank/DDBJ whole genome shotgun (WGS) entry which is preliminary data.</text>
</comment>
<evidence type="ECO:0000313" key="3">
    <source>
        <dbReference type="Proteomes" id="UP001597090"/>
    </source>
</evidence>
<protein>
    <recommendedName>
        <fullName evidence="4">DUF5666 domain-containing protein</fullName>
    </recommendedName>
</protein>
<evidence type="ECO:0000313" key="2">
    <source>
        <dbReference type="EMBL" id="MFD0740220.1"/>
    </source>
</evidence>
<feature type="signal peptide" evidence="1">
    <location>
        <begin position="1"/>
        <end position="24"/>
    </location>
</feature>
<reference evidence="3" key="1">
    <citation type="journal article" date="2019" name="Int. J. Syst. Evol. Microbiol.">
        <title>The Global Catalogue of Microorganisms (GCM) 10K type strain sequencing project: providing services to taxonomists for standard genome sequencing and annotation.</title>
        <authorList>
            <consortium name="The Broad Institute Genomics Platform"/>
            <consortium name="The Broad Institute Genome Sequencing Center for Infectious Disease"/>
            <person name="Wu L."/>
            <person name="Ma J."/>
        </authorList>
    </citation>
    <scope>NUCLEOTIDE SEQUENCE [LARGE SCALE GENOMIC DNA]</scope>
    <source>
        <strain evidence="3">CCUG 55491</strain>
    </source>
</reference>
<feature type="chain" id="PRO_5045929723" description="DUF5666 domain-containing protein" evidence="1">
    <location>
        <begin position="25"/>
        <end position="125"/>
    </location>
</feature>
<proteinExistence type="predicted"/>
<sequence>MIRFPRHPSAAVIAIALAALSACASTPTTADALVVGQQATIEGTVVGVDTAPWAYDGNAVVTVSTRGAGIVRVQLPARWNLCKAQPLGDVQSLQPSDRVQAVGTVTGAGELVVCEQPQHRLRKLD</sequence>
<name>A0ABW2YP68_9GAMM</name>
<dbReference type="EMBL" id="JBHTIH010000007">
    <property type="protein sequence ID" value="MFD0740220.1"/>
    <property type="molecule type" value="Genomic_DNA"/>
</dbReference>
<dbReference type="RefSeq" id="WP_386813330.1">
    <property type="nucleotide sequence ID" value="NZ_JBHTIH010000007.1"/>
</dbReference>
<dbReference type="PROSITE" id="PS51257">
    <property type="entry name" value="PROKAR_LIPOPROTEIN"/>
    <property type="match status" value="1"/>
</dbReference>
<evidence type="ECO:0000256" key="1">
    <source>
        <dbReference type="SAM" id="SignalP"/>
    </source>
</evidence>
<keyword evidence="1" id="KW-0732">Signal</keyword>
<dbReference type="Proteomes" id="UP001597090">
    <property type="component" value="Unassembled WGS sequence"/>
</dbReference>
<keyword evidence="3" id="KW-1185">Reference proteome</keyword>
<accession>A0ABW2YP68</accession>